<dbReference type="InterPro" id="IPR057727">
    <property type="entry name" value="WCX_dom"/>
</dbReference>
<evidence type="ECO:0000313" key="5">
    <source>
        <dbReference type="Proteomes" id="UP000186132"/>
    </source>
</evidence>
<dbReference type="InterPro" id="IPR036388">
    <property type="entry name" value="WH-like_DNA-bd_sf"/>
</dbReference>
<proteinExistence type="predicted"/>
<dbReference type="AlphaFoldDB" id="A0A1M5RKM9"/>
<dbReference type="PANTHER" id="PTHR34580">
    <property type="match status" value="1"/>
</dbReference>
<dbReference type="EMBL" id="FQVU01000005">
    <property type="protein sequence ID" value="SHH26750.1"/>
    <property type="molecule type" value="Genomic_DNA"/>
</dbReference>
<feature type="domain" description="WYL" evidence="2">
    <location>
        <begin position="145"/>
        <end position="210"/>
    </location>
</feature>
<dbReference type="PROSITE" id="PS52050">
    <property type="entry name" value="WYL"/>
    <property type="match status" value="1"/>
</dbReference>
<dbReference type="GO" id="GO:0003677">
    <property type="term" value="F:DNA binding"/>
    <property type="evidence" value="ECO:0007669"/>
    <property type="project" value="UniProtKB-KW"/>
</dbReference>
<dbReference type="Pfam" id="PF08279">
    <property type="entry name" value="HTH_11"/>
    <property type="match status" value="1"/>
</dbReference>
<evidence type="ECO:0000313" key="4">
    <source>
        <dbReference type="EMBL" id="SHH26750.1"/>
    </source>
</evidence>
<dbReference type="InterPro" id="IPR036390">
    <property type="entry name" value="WH_DNA-bd_sf"/>
</dbReference>
<dbReference type="Pfam" id="PF13280">
    <property type="entry name" value="WYL"/>
    <property type="match status" value="1"/>
</dbReference>
<dbReference type="STRING" id="1206085.SAMN05443575_3576"/>
<reference evidence="5" key="1">
    <citation type="submission" date="2016-11" db="EMBL/GenBank/DDBJ databases">
        <authorList>
            <person name="Varghese N."/>
            <person name="Submissions S."/>
        </authorList>
    </citation>
    <scope>NUCLEOTIDE SEQUENCE [LARGE SCALE GENOMIC DNA]</scope>
    <source>
        <strain evidence="5">DSM 45627</strain>
    </source>
</reference>
<protein>
    <submittedName>
        <fullName evidence="4">Predicted DNA-binding transcriptional regulator YafY, contains an HTH and WYL domains</fullName>
    </submittedName>
</protein>
<dbReference type="PANTHER" id="PTHR34580:SF3">
    <property type="entry name" value="PROTEIN PAFB"/>
    <property type="match status" value="1"/>
</dbReference>
<dbReference type="RefSeq" id="WP_073391761.1">
    <property type="nucleotide sequence ID" value="NZ_FQVU01000005.1"/>
</dbReference>
<dbReference type="InterPro" id="IPR026881">
    <property type="entry name" value="WYL_dom"/>
</dbReference>
<keyword evidence="5" id="KW-1185">Reference proteome</keyword>
<feature type="domain" description="WCX" evidence="3">
    <location>
        <begin position="238"/>
        <end position="316"/>
    </location>
</feature>
<dbReference type="InterPro" id="IPR051534">
    <property type="entry name" value="CBASS_pafABC_assoc_protein"/>
</dbReference>
<feature type="domain" description="Helix-turn-helix type 11" evidence="1">
    <location>
        <begin position="7"/>
        <end position="62"/>
    </location>
</feature>
<evidence type="ECO:0000259" key="3">
    <source>
        <dbReference type="Pfam" id="PF25583"/>
    </source>
</evidence>
<organism evidence="4 5">
    <name type="scientific">Jatrophihabitans endophyticus</name>
    <dbReference type="NCBI Taxonomy" id="1206085"/>
    <lineage>
        <taxon>Bacteria</taxon>
        <taxon>Bacillati</taxon>
        <taxon>Actinomycetota</taxon>
        <taxon>Actinomycetes</taxon>
        <taxon>Jatrophihabitantales</taxon>
        <taxon>Jatrophihabitantaceae</taxon>
        <taxon>Jatrophihabitans</taxon>
    </lineage>
</organism>
<dbReference type="SUPFAM" id="SSF46785">
    <property type="entry name" value="Winged helix' DNA-binding domain"/>
    <property type="match status" value="1"/>
</dbReference>
<accession>A0A1M5RKM9</accession>
<keyword evidence="4" id="KW-0238">DNA-binding</keyword>
<name>A0A1M5RKM9_9ACTN</name>
<gene>
    <name evidence="4" type="ORF">SAMN05443575_3576</name>
</gene>
<evidence type="ECO:0000259" key="2">
    <source>
        <dbReference type="Pfam" id="PF13280"/>
    </source>
</evidence>
<dbReference type="Proteomes" id="UP000186132">
    <property type="component" value="Unassembled WGS sequence"/>
</dbReference>
<dbReference type="InterPro" id="IPR028349">
    <property type="entry name" value="PafC-like"/>
</dbReference>
<dbReference type="OrthoDB" id="3616433at2"/>
<sequence length="325" mass="34828">MPRPTARVLALLEILQSGGTHTVAELARRVGVDERTLRRYAGHLGELGIPLEVTRGRYGGYRLATGYRMPPLLLTEEEALAVLLGLVAGRRAGLVTTSVTAAQSAAAKLRRVLPRGVDRRLDAIETATAFTAPPRPVVEPAAGTLLLFAEAVRDRRPVAVRYTSADGRHSERIVRPFGLVAHAGRWYVAGEDGTSGARRTFRVDRVAAPRVLDGGFDVPADFDAAAQVLTAIARAPHRHEVSVLVQGPADRVAATLPVGVATVEPADERPGWVRVALRVEELDWVPGVLAGLGLPFVVERPDALRTLVRALADRLAAATEPLRSP</sequence>
<dbReference type="InterPro" id="IPR013196">
    <property type="entry name" value="HTH_11"/>
</dbReference>
<dbReference type="PIRSF" id="PIRSF016838">
    <property type="entry name" value="PafC"/>
    <property type="match status" value="1"/>
</dbReference>
<dbReference type="Gene3D" id="1.10.10.10">
    <property type="entry name" value="Winged helix-like DNA-binding domain superfamily/Winged helix DNA-binding domain"/>
    <property type="match status" value="1"/>
</dbReference>
<dbReference type="Pfam" id="PF25583">
    <property type="entry name" value="WCX"/>
    <property type="match status" value="1"/>
</dbReference>
<evidence type="ECO:0000259" key="1">
    <source>
        <dbReference type="Pfam" id="PF08279"/>
    </source>
</evidence>